<evidence type="ECO:0000256" key="1">
    <source>
        <dbReference type="SAM" id="SignalP"/>
    </source>
</evidence>
<evidence type="ECO:0000313" key="2">
    <source>
        <dbReference type="EMBL" id="GGL46986.1"/>
    </source>
</evidence>
<dbReference type="AlphaFoldDB" id="A0A917S0M7"/>
<dbReference type="EMBL" id="BMMH01000046">
    <property type="protein sequence ID" value="GGL46986.1"/>
    <property type="molecule type" value="Genomic_DNA"/>
</dbReference>
<dbReference type="RefSeq" id="WP_058856502.1">
    <property type="nucleotide sequence ID" value="NZ_BMMH01000046.1"/>
</dbReference>
<organism evidence="2 3">
    <name type="scientific">Nocardia jinanensis</name>
    <dbReference type="NCBI Taxonomy" id="382504"/>
    <lineage>
        <taxon>Bacteria</taxon>
        <taxon>Bacillati</taxon>
        <taxon>Actinomycetota</taxon>
        <taxon>Actinomycetes</taxon>
        <taxon>Mycobacteriales</taxon>
        <taxon>Nocardiaceae</taxon>
        <taxon>Nocardia</taxon>
    </lineage>
</organism>
<comment type="caution">
    <text evidence="2">The sequence shown here is derived from an EMBL/GenBank/DDBJ whole genome shotgun (WGS) entry which is preliminary data.</text>
</comment>
<protein>
    <recommendedName>
        <fullName evidence="4">Secreted protein</fullName>
    </recommendedName>
</protein>
<gene>
    <name evidence="2" type="ORF">GCM10011588_72360</name>
</gene>
<keyword evidence="1" id="KW-0732">Signal</keyword>
<accession>A0A917S0M7</accession>
<dbReference type="Proteomes" id="UP000638263">
    <property type="component" value="Unassembled WGS sequence"/>
</dbReference>
<reference evidence="2" key="2">
    <citation type="submission" date="2020-09" db="EMBL/GenBank/DDBJ databases">
        <authorList>
            <person name="Sun Q."/>
            <person name="Zhou Y."/>
        </authorList>
    </citation>
    <scope>NUCLEOTIDE SEQUENCE</scope>
    <source>
        <strain evidence="2">CGMCC 4.3508</strain>
    </source>
</reference>
<evidence type="ECO:0008006" key="4">
    <source>
        <dbReference type="Google" id="ProtNLM"/>
    </source>
</evidence>
<feature type="signal peptide" evidence="1">
    <location>
        <begin position="1"/>
        <end position="18"/>
    </location>
</feature>
<keyword evidence="3" id="KW-1185">Reference proteome</keyword>
<sequence length="81" mass="8446">MLSGVIVALIIAAGPANAVRVSDCVDGGGIVVRCSEQPVTREDKIVCPTPGKAKRIWCIGGFYNGLEILETGGDSRYGVPQ</sequence>
<reference evidence="2" key="1">
    <citation type="journal article" date="2014" name="Int. J. Syst. Evol. Microbiol.">
        <title>Complete genome sequence of Corynebacterium casei LMG S-19264T (=DSM 44701T), isolated from a smear-ripened cheese.</title>
        <authorList>
            <consortium name="US DOE Joint Genome Institute (JGI-PGF)"/>
            <person name="Walter F."/>
            <person name="Albersmeier A."/>
            <person name="Kalinowski J."/>
            <person name="Ruckert C."/>
        </authorList>
    </citation>
    <scope>NUCLEOTIDE SEQUENCE</scope>
    <source>
        <strain evidence="2">CGMCC 4.3508</strain>
    </source>
</reference>
<proteinExistence type="predicted"/>
<evidence type="ECO:0000313" key="3">
    <source>
        <dbReference type="Proteomes" id="UP000638263"/>
    </source>
</evidence>
<name>A0A917S0M7_9NOCA</name>
<feature type="chain" id="PRO_5038971678" description="Secreted protein" evidence="1">
    <location>
        <begin position="19"/>
        <end position="81"/>
    </location>
</feature>